<dbReference type="KEGG" id="psty:BFS30_20715"/>
<protein>
    <submittedName>
        <fullName evidence="1">Uncharacterized protein</fullName>
    </submittedName>
</protein>
<sequence length="241" mass="27307">MLMLAMVTQSCEKNGELAVLPIEKLSPVAFKGFVMKDTLEQYFDGVKMREFYGQVRFEGNIAFQGEAPVKMELKKKRTGEVLYTHTIERSNANTQSISFFYDGQKLTEKYQYPEAIPNTEQIAFYFDFPANMPVDIVYGDGSDVNAVEYLARNVKPGEWTEFIKVPPLEGEMYVLLLKAGKKEYIMNNDVNSSYMSALILPNKYGYQGGGVQSWHVGIRYDAASNKPVPDPQTDLVAIFPR</sequence>
<evidence type="ECO:0000313" key="2">
    <source>
        <dbReference type="Proteomes" id="UP000094313"/>
    </source>
</evidence>
<name>A0A1D7QL83_9SPHI</name>
<organism evidence="1 2">
    <name type="scientific">Pedobacter steynii</name>
    <dbReference type="NCBI Taxonomy" id="430522"/>
    <lineage>
        <taxon>Bacteria</taxon>
        <taxon>Pseudomonadati</taxon>
        <taxon>Bacteroidota</taxon>
        <taxon>Sphingobacteriia</taxon>
        <taxon>Sphingobacteriales</taxon>
        <taxon>Sphingobacteriaceae</taxon>
        <taxon>Pedobacter</taxon>
    </lineage>
</organism>
<evidence type="ECO:0000313" key="1">
    <source>
        <dbReference type="EMBL" id="AOM79379.1"/>
    </source>
</evidence>
<accession>A0A1D7QL83</accession>
<reference evidence="1 2" key="1">
    <citation type="submission" date="2016-08" db="EMBL/GenBank/DDBJ databases">
        <authorList>
            <person name="Seilhamer J.J."/>
        </authorList>
    </citation>
    <scope>NUCLEOTIDE SEQUENCE [LARGE SCALE GENOMIC DNA]</scope>
    <source>
        <strain evidence="1 2">DX4</strain>
    </source>
</reference>
<dbReference type="EMBL" id="CP017141">
    <property type="protein sequence ID" value="AOM79379.1"/>
    <property type="molecule type" value="Genomic_DNA"/>
</dbReference>
<dbReference type="AlphaFoldDB" id="A0A1D7QL83"/>
<gene>
    <name evidence="1" type="ORF">BFS30_20715</name>
</gene>
<dbReference type="Proteomes" id="UP000094313">
    <property type="component" value="Chromosome"/>
</dbReference>
<keyword evidence="2" id="KW-1185">Reference proteome</keyword>
<proteinExistence type="predicted"/>